<keyword evidence="5" id="KW-1185">Reference proteome</keyword>
<dbReference type="GO" id="GO:0008869">
    <property type="term" value="F:galactonate dehydratase activity"/>
    <property type="evidence" value="ECO:0007669"/>
    <property type="project" value="UniProtKB-EC"/>
</dbReference>
<dbReference type="PANTHER" id="PTHR48080:SF2">
    <property type="entry name" value="D-GALACTONATE DEHYDRATASE"/>
    <property type="match status" value="1"/>
</dbReference>
<dbReference type="InterPro" id="IPR018110">
    <property type="entry name" value="Mandel_Rmase/mucon_lact_enz_CS"/>
</dbReference>
<dbReference type="InterPro" id="IPR029065">
    <property type="entry name" value="Enolase_C-like"/>
</dbReference>
<dbReference type="AlphaFoldDB" id="A0AAJ5ZFY5"/>
<reference evidence="5 6" key="1">
    <citation type="submission" date="2019-11" db="EMBL/GenBank/DDBJ databases">
        <authorList>
            <person name="Cho J.-C."/>
        </authorList>
    </citation>
    <scope>NUCLEOTIDE SEQUENCE [LARGE SCALE GENOMIC DNA]</scope>
    <source>
        <strain evidence="4 5">JH1073</strain>
        <strain evidence="3 6">JH702</strain>
    </source>
</reference>
<evidence type="ECO:0000313" key="3">
    <source>
        <dbReference type="EMBL" id="MDG0866753.1"/>
    </source>
</evidence>
<keyword evidence="1 4" id="KW-0456">Lyase</keyword>
<accession>A0AAJ5ZFY5</accession>
<dbReference type="InterPro" id="IPR034593">
    <property type="entry name" value="DgoD-like"/>
</dbReference>
<evidence type="ECO:0000313" key="4">
    <source>
        <dbReference type="EMBL" id="WFG38177.1"/>
    </source>
</evidence>
<protein>
    <submittedName>
        <fullName evidence="4">Galactonate dehydratase</fullName>
        <ecNumber evidence="4">4.2.1.6</ecNumber>
    </submittedName>
</protein>
<evidence type="ECO:0000313" key="6">
    <source>
        <dbReference type="Proteomes" id="UP001321249"/>
    </source>
</evidence>
<dbReference type="SFLD" id="SFLDS00001">
    <property type="entry name" value="Enolase"/>
    <property type="match status" value="1"/>
</dbReference>
<dbReference type="SMART" id="SM00922">
    <property type="entry name" value="MR_MLE"/>
    <property type="match status" value="1"/>
</dbReference>
<dbReference type="Pfam" id="PF02746">
    <property type="entry name" value="MR_MLE_N"/>
    <property type="match status" value="1"/>
</dbReference>
<feature type="domain" description="Mandelate racemase/muconate lactonizing enzyme C-terminal" evidence="2">
    <location>
        <begin position="188"/>
        <end position="304"/>
    </location>
</feature>
<dbReference type="RefSeq" id="WP_342824451.1">
    <property type="nucleotide sequence ID" value="NZ_CP046146.1"/>
</dbReference>
<dbReference type="InterPro" id="IPR013342">
    <property type="entry name" value="Mandelate_racemase_C"/>
</dbReference>
<dbReference type="Proteomes" id="UP001219901">
    <property type="component" value="Chromosome"/>
</dbReference>
<reference evidence="4" key="2">
    <citation type="journal article" date="2023" name="Nat. Commun.">
        <title>Cultivation of marine bacteria of the SAR202 clade.</title>
        <authorList>
            <person name="Lim Y."/>
            <person name="Seo J.H."/>
            <person name="Giovannoni S.J."/>
            <person name="Kang I."/>
            <person name="Cho J.C."/>
        </authorList>
    </citation>
    <scope>NUCLEOTIDE SEQUENCE</scope>
    <source>
        <strain evidence="4">JH1073</strain>
    </source>
</reference>
<dbReference type="PANTHER" id="PTHR48080">
    <property type="entry name" value="D-GALACTONATE DEHYDRATASE-RELATED"/>
    <property type="match status" value="1"/>
</dbReference>
<evidence type="ECO:0000256" key="1">
    <source>
        <dbReference type="ARBA" id="ARBA00023239"/>
    </source>
</evidence>
<dbReference type="CDD" id="cd03316">
    <property type="entry name" value="MR_like"/>
    <property type="match status" value="1"/>
</dbReference>
<dbReference type="InterPro" id="IPR036849">
    <property type="entry name" value="Enolase-like_C_sf"/>
</dbReference>
<dbReference type="Gene3D" id="3.20.20.120">
    <property type="entry name" value="Enolase-like C-terminal domain"/>
    <property type="match status" value="1"/>
</dbReference>
<proteinExistence type="predicted"/>
<dbReference type="Proteomes" id="UP001321249">
    <property type="component" value="Unassembled WGS sequence"/>
</dbReference>
<dbReference type="EMBL" id="CP046147">
    <property type="protein sequence ID" value="WFG38177.1"/>
    <property type="molecule type" value="Genomic_DNA"/>
</dbReference>
<dbReference type="InterPro" id="IPR013341">
    <property type="entry name" value="Mandelate_racemase_N_dom"/>
</dbReference>
<dbReference type="InterPro" id="IPR029017">
    <property type="entry name" value="Enolase-like_N"/>
</dbReference>
<evidence type="ECO:0000313" key="5">
    <source>
        <dbReference type="Proteomes" id="UP001219901"/>
    </source>
</evidence>
<dbReference type="PROSITE" id="PS00908">
    <property type="entry name" value="MR_MLE_1"/>
    <property type="match status" value="1"/>
</dbReference>
<gene>
    <name evidence="4" type="primary">dgoD</name>
    <name evidence="3" type="ORF">GKO46_06655</name>
    <name evidence="4" type="ORF">GKO48_00660</name>
</gene>
<dbReference type="NCBIfam" id="NF010624">
    <property type="entry name" value="PRK14017.1"/>
    <property type="match status" value="1"/>
</dbReference>
<dbReference type="EC" id="4.2.1.6" evidence="4"/>
<reference evidence="5" key="3">
    <citation type="submission" date="2023-06" db="EMBL/GenBank/DDBJ databases">
        <title>Pangenomics reveal diversification of enzyme families and niche specialization in globally abundant SAR202 bacteria.</title>
        <authorList>
            <person name="Saw J.H.W."/>
        </authorList>
    </citation>
    <scope>NUCLEOTIDE SEQUENCE [LARGE SCALE GENOMIC DNA]</scope>
    <source>
        <strain evidence="5">JH1073</strain>
    </source>
</reference>
<dbReference type="EMBL" id="WMBE01000002">
    <property type="protein sequence ID" value="MDG0866753.1"/>
    <property type="molecule type" value="Genomic_DNA"/>
</dbReference>
<dbReference type="Pfam" id="PF13378">
    <property type="entry name" value="MR_MLE_C"/>
    <property type="match status" value="1"/>
</dbReference>
<evidence type="ECO:0000259" key="2">
    <source>
        <dbReference type="SMART" id="SM00922"/>
    </source>
</evidence>
<dbReference type="Gene3D" id="3.30.390.10">
    <property type="entry name" value="Enolase-like, N-terminal domain"/>
    <property type="match status" value="1"/>
</dbReference>
<dbReference type="SUPFAM" id="SSF51604">
    <property type="entry name" value="Enolase C-terminal domain-like"/>
    <property type="match status" value="1"/>
</dbReference>
<dbReference type="SUPFAM" id="SSF54826">
    <property type="entry name" value="Enolase N-terminal domain-like"/>
    <property type="match status" value="1"/>
</dbReference>
<dbReference type="SFLD" id="SFLDG00179">
    <property type="entry name" value="mandelate_racemase"/>
    <property type="match status" value="1"/>
</dbReference>
<dbReference type="GO" id="GO:0009063">
    <property type="term" value="P:amino acid catabolic process"/>
    <property type="evidence" value="ECO:0007669"/>
    <property type="project" value="InterPro"/>
</dbReference>
<name>A0AAJ5ZFY5_9CHLR</name>
<sequence>MLENLTPETHLTVGDIAFTRLLLFHVPGCSMLRTLLVSTSGTAEYGTRPSRSTTPGAYNAMKVTAVTTLSASRFNYVKVETDEGITGVGELHPASGTGGTPFVPRAAVEYCAEYLVGKDPGHIERHWQHMFRRQLFRGGSDMMAAIGAIDIALWDIKGKALNKPVYELLGGPTREKVRLYTHLGGNTPEALAEETAARVEEGFTALRVYPFGDFGNSDFEEGLGLETMSYTGMQNNAVERIAAVREAAGPDVDIMIDVVNRLTPAEAIGLGRALEPFNLYFYEDPIEPENMDQWGWVAEQQPIPLAMGERLYTVYQFLDLLNHKGAAFVRPDLSLAGGITNVKKIAAIAEANYVGVVPHNPLSGVLTAACVQIDAATHNIAVQEYPYDDDKGIKAELVKEPLKRVGGYLEVPTKPGIGVELNEEAFKHHPPVPYERPPLINFDGSLREY</sequence>
<organism evidence="4 5">
    <name type="scientific">Candidatus Lucifugimonas marina</name>
    <dbReference type="NCBI Taxonomy" id="3038979"/>
    <lineage>
        <taxon>Bacteria</taxon>
        <taxon>Bacillati</taxon>
        <taxon>Chloroflexota</taxon>
        <taxon>Dehalococcoidia</taxon>
        <taxon>SAR202 cluster</taxon>
        <taxon>Candidatus Lucifugimonadales</taxon>
        <taxon>Candidatus Lucifugimonadaceae</taxon>
        <taxon>Candidatus Lucifugimonas</taxon>
    </lineage>
</organism>